<dbReference type="GO" id="GO:0008270">
    <property type="term" value="F:zinc ion binding"/>
    <property type="evidence" value="ECO:0007669"/>
    <property type="project" value="InterPro"/>
</dbReference>
<keyword evidence="7" id="KW-1185">Reference proteome</keyword>
<dbReference type="CDD" id="cd00067">
    <property type="entry name" value="GAL4"/>
    <property type="match status" value="1"/>
</dbReference>
<dbReference type="GO" id="GO:0005634">
    <property type="term" value="C:nucleus"/>
    <property type="evidence" value="ECO:0007669"/>
    <property type="project" value="UniProtKB-SubCell"/>
</dbReference>
<name>A0A9Q5N999_SANBA</name>
<accession>A0A9Q5N999</accession>
<feature type="region of interest" description="Disordered" evidence="4">
    <location>
        <begin position="184"/>
        <end position="211"/>
    </location>
</feature>
<dbReference type="Gene3D" id="4.10.240.10">
    <property type="entry name" value="Zn(2)-C6 fungal-type DNA-binding domain"/>
    <property type="match status" value="1"/>
</dbReference>
<dbReference type="Proteomes" id="UP000757232">
    <property type="component" value="Unassembled WGS sequence"/>
</dbReference>
<dbReference type="Pfam" id="PF04082">
    <property type="entry name" value="Fungal_trans"/>
    <property type="match status" value="1"/>
</dbReference>
<dbReference type="InterPro" id="IPR050613">
    <property type="entry name" value="Sec_Metabolite_Reg"/>
</dbReference>
<evidence type="ECO:0000256" key="2">
    <source>
        <dbReference type="ARBA" id="ARBA00022723"/>
    </source>
</evidence>
<dbReference type="GO" id="GO:0006351">
    <property type="term" value="P:DNA-templated transcription"/>
    <property type="evidence" value="ECO:0007669"/>
    <property type="project" value="InterPro"/>
</dbReference>
<dbReference type="GO" id="GO:0003677">
    <property type="term" value="F:DNA binding"/>
    <property type="evidence" value="ECO:0007669"/>
    <property type="project" value="InterPro"/>
</dbReference>
<feature type="compositionally biased region" description="Low complexity" evidence="4">
    <location>
        <begin position="770"/>
        <end position="783"/>
    </location>
</feature>
<feature type="compositionally biased region" description="Polar residues" evidence="4">
    <location>
        <begin position="705"/>
        <end position="718"/>
    </location>
</feature>
<dbReference type="PROSITE" id="PS50048">
    <property type="entry name" value="ZN2_CY6_FUNGAL_2"/>
    <property type="match status" value="1"/>
</dbReference>
<dbReference type="AlphaFoldDB" id="A0A9Q5N999"/>
<feature type="region of interest" description="Disordered" evidence="4">
    <location>
        <begin position="1"/>
        <end position="45"/>
    </location>
</feature>
<evidence type="ECO:0000256" key="3">
    <source>
        <dbReference type="ARBA" id="ARBA00023242"/>
    </source>
</evidence>
<dbReference type="PANTHER" id="PTHR31001">
    <property type="entry name" value="UNCHARACTERIZED TRANSCRIPTIONAL REGULATORY PROTEIN"/>
    <property type="match status" value="1"/>
</dbReference>
<comment type="subcellular location">
    <subcellularLocation>
        <location evidence="1">Nucleus</location>
    </subcellularLocation>
</comment>
<dbReference type="SMART" id="SM00906">
    <property type="entry name" value="Fungal_trans"/>
    <property type="match status" value="1"/>
</dbReference>
<dbReference type="EMBL" id="LNZH02000177">
    <property type="protein sequence ID" value="OCB88501.1"/>
    <property type="molecule type" value="Genomic_DNA"/>
</dbReference>
<dbReference type="OrthoDB" id="762982at2759"/>
<dbReference type="InterPro" id="IPR007219">
    <property type="entry name" value="XnlR_reg_dom"/>
</dbReference>
<evidence type="ECO:0000313" key="6">
    <source>
        <dbReference type="EMBL" id="OCB88501.1"/>
    </source>
</evidence>
<dbReference type="GO" id="GO:0000981">
    <property type="term" value="F:DNA-binding transcription factor activity, RNA polymerase II-specific"/>
    <property type="evidence" value="ECO:0007669"/>
    <property type="project" value="InterPro"/>
</dbReference>
<dbReference type="SUPFAM" id="SSF57701">
    <property type="entry name" value="Zn2/Cys6 DNA-binding domain"/>
    <property type="match status" value="1"/>
</dbReference>
<reference evidence="6" key="1">
    <citation type="submission" date="2016-06" db="EMBL/GenBank/DDBJ databases">
        <title>Draft Genome sequence of the fungus Inonotus baumii.</title>
        <authorList>
            <person name="Zhu H."/>
            <person name="Lin W."/>
        </authorList>
    </citation>
    <scope>NUCLEOTIDE SEQUENCE</scope>
    <source>
        <strain evidence="6">821</strain>
    </source>
</reference>
<comment type="caution">
    <text evidence="6">The sequence shown here is derived from an EMBL/GenBank/DDBJ whole genome shotgun (WGS) entry which is preliminary data.</text>
</comment>
<feature type="compositionally biased region" description="Basic and acidic residues" evidence="4">
    <location>
        <begin position="185"/>
        <end position="198"/>
    </location>
</feature>
<keyword evidence="3" id="KW-0539">Nucleus</keyword>
<dbReference type="InterPro" id="IPR036864">
    <property type="entry name" value="Zn2-C6_fun-type_DNA-bd_sf"/>
</dbReference>
<feature type="domain" description="Zn(2)-C6 fungal-type" evidence="5">
    <location>
        <begin position="49"/>
        <end position="78"/>
    </location>
</feature>
<feature type="compositionally biased region" description="Low complexity" evidence="4">
    <location>
        <begin position="120"/>
        <end position="131"/>
    </location>
</feature>
<sequence>MSPSPPSDQLSHHPAKHRSPERGDEHEHDHQPNGATTRPPTKRARKAINCAPCRTSKLKCDKARPCSSCILRGTAPQCYSDAKDENGHRRNGIDPHNEIARIRQSVATLEAYVIRGITARAADASASSSAKSSRREPTSSQLHNSVKQEPDADALAVPGMLAERGKGGFYAGPTSTATLLYSLKNDARDGNDETERGSSGDSEADDAPTDISRGFDDDLLAQLPAIHVIDGLVDYYLNFCNWMYRHVYPPTFTASWNRFKECASADRLMLATLAVVMAVAVRYLPEQHALLSALPGVSREDIGERFYMVGCEALARYRAESRQLSLELVELLLIRTHYLTLSKNESEEIWSIRGELVSIGTAMGLHRDPDKWRMHREVAERRRWAWWHILLLERWQCFLFGRPLSIAGHHFDTRMPSHVDTSIDKTGRLFLPNIYMFKLADILGDIVDDAVSIRPVPYSRVLEHDKDLVEWMDDLPRELDLDEYRLARSLASPDPADMRLGVLSVIIRTSYYHIRFTLHRPYAAAAHDTHPTQNASSSGKNANATVNTEHHARMAQSLDTAASAADKLIQLVAQARPEVLGTGNNASLAVSAHVHWGPFHCFSAAMFFSLQLVADPNQPGASLFRANIRRVLDLLSMSRGVAIADKASDMLLALRPLYDPDVEDGELRGRSKENVIALVKSLAFPYHDSMANHGHGARSHHADSPRSSGHPTSPTTLRANGASGTSSPGGTALMPLISPTIPRSNGHTGLTPAPPYSRNASQAQLADILAPSHTSSSTATPPSNGGAQDYSAYAAQNGSSTTVAASGLRPTPTFPLPTSAGGAFAAHPAAPGADNVSMWGASVGFGQGEWTRFLDVLERTETSGLMTS</sequence>
<dbReference type="InterPro" id="IPR001138">
    <property type="entry name" value="Zn2Cys6_DnaBD"/>
</dbReference>
<dbReference type="CDD" id="cd12148">
    <property type="entry name" value="fungal_TF_MHR"/>
    <property type="match status" value="1"/>
</dbReference>
<organism evidence="6 7">
    <name type="scientific">Sanghuangporus baumii</name>
    <name type="common">Phellinus baumii</name>
    <dbReference type="NCBI Taxonomy" id="108892"/>
    <lineage>
        <taxon>Eukaryota</taxon>
        <taxon>Fungi</taxon>
        <taxon>Dikarya</taxon>
        <taxon>Basidiomycota</taxon>
        <taxon>Agaricomycotina</taxon>
        <taxon>Agaricomycetes</taxon>
        <taxon>Hymenochaetales</taxon>
        <taxon>Hymenochaetaceae</taxon>
        <taxon>Sanghuangporus</taxon>
    </lineage>
</organism>
<feature type="compositionally biased region" description="Polar residues" evidence="4">
    <location>
        <begin position="138"/>
        <end position="147"/>
    </location>
</feature>
<feature type="compositionally biased region" description="Basic and acidic residues" evidence="4">
    <location>
        <begin position="18"/>
        <end position="31"/>
    </location>
</feature>
<feature type="region of interest" description="Disordered" evidence="4">
    <location>
        <begin position="120"/>
        <end position="152"/>
    </location>
</feature>
<evidence type="ECO:0000259" key="5">
    <source>
        <dbReference type="PROSITE" id="PS50048"/>
    </source>
</evidence>
<evidence type="ECO:0000256" key="1">
    <source>
        <dbReference type="ARBA" id="ARBA00004123"/>
    </source>
</evidence>
<feature type="region of interest" description="Disordered" evidence="4">
    <location>
        <begin position="690"/>
        <end position="791"/>
    </location>
</feature>
<proteinExistence type="predicted"/>
<keyword evidence="2" id="KW-0479">Metal-binding</keyword>
<evidence type="ECO:0000256" key="4">
    <source>
        <dbReference type="SAM" id="MobiDB-lite"/>
    </source>
</evidence>
<evidence type="ECO:0000313" key="7">
    <source>
        <dbReference type="Proteomes" id="UP000757232"/>
    </source>
</evidence>
<protein>
    <recommendedName>
        <fullName evidence="5">Zn(2)-C6 fungal-type domain-containing protein</fullName>
    </recommendedName>
</protein>
<dbReference type="Pfam" id="PF00172">
    <property type="entry name" value="Zn_clus"/>
    <property type="match status" value="1"/>
</dbReference>
<feature type="compositionally biased region" description="Low complexity" evidence="4">
    <location>
        <begin position="721"/>
        <end position="732"/>
    </location>
</feature>
<gene>
    <name evidence="6" type="ORF">A7U60_g4315</name>
</gene>